<dbReference type="PANTHER" id="PTHR31649">
    <property type="entry name" value="AGAP009604-PA"/>
    <property type="match status" value="1"/>
</dbReference>
<keyword evidence="3" id="KW-1185">Reference proteome</keyword>
<sequence>MADSKADKNEEKETGETQTGDAFKTYKEICEIISDELGVDDPESISEKDLDELVKLAGKKLTEADIKLFNTVRKKNKMYKMLAVPELPKTKTLTAPDLQKIESLELDQRLKVFKGEIDKKAQAPIDFSSMTAAEWVKVILNCNMTYGRVFRKLGSPDDRAEQPLFFPPNERLFGTPDFMVSQVALSFSQKSEKLENFSDKSVMANLTVGSSFSTPWVAGSAEYSHETKNRSVNKDSTIKSVFKVEVPIGIFTLPHPSELENSKIKLNDDFRSFINKYLEEHPDCTKQKVQRAITQRFGDIVPRSVKIGVACYTTQTTKLEESQSLEAVSDSFAASVTGSYGLFSAGGQTSGGKSTSDEKGSKSQKNTYAFSAIAGSLPDPNNPMSVADYRVLPNSWRIIDFGNEFTPVFEYLGEDVKKRLEGLPNEVVQESFRFVEAKASDHVPENAVSGGFDGGWSYHARASVKDLLIPGKVGVDSSGRLVTACIPYGGDEHRVESFQIVTSTTKLNYHEAKKGDKPPLNAIVGGYDGGNSYFAKGIVDDVTIPGKVGIDQNGKFVGACIPYGGKEHRIDTFWVLLNE</sequence>
<dbReference type="AlphaFoldDB" id="A0A7M5WWX0"/>
<protein>
    <recommendedName>
        <fullName evidence="4">MACPF domain-containing protein</fullName>
    </recommendedName>
</protein>
<evidence type="ECO:0000313" key="2">
    <source>
        <dbReference type="EnsemblMetazoa" id="CLYHEMP014053.1"/>
    </source>
</evidence>
<accession>A0A7M5WWX0</accession>
<reference evidence="2" key="1">
    <citation type="submission" date="2021-01" db="UniProtKB">
        <authorList>
            <consortium name="EnsemblMetazoa"/>
        </authorList>
    </citation>
    <scope>IDENTIFICATION</scope>
</reference>
<dbReference type="InterPro" id="IPR006616">
    <property type="entry name" value="DM9_repeat"/>
</dbReference>
<name>A0A7M5WWX0_9CNID</name>
<feature type="region of interest" description="Disordered" evidence="1">
    <location>
        <begin position="1"/>
        <end position="20"/>
    </location>
</feature>
<evidence type="ECO:0000313" key="3">
    <source>
        <dbReference type="Proteomes" id="UP000594262"/>
    </source>
</evidence>
<dbReference type="Pfam" id="PF11901">
    <property type="entry name" value="DM9"/>
    <property type="match status" value="1"/>
</dbReference>
<evidence type="ECO:0000256" key="1">
    <source>
        <dbReference type="SAM" id="MobiDB-lite"/>
    </source>
</evidence>
<dbReference type="EnsemblMetazoa" id="CLYHEMT014053.1">
    <property type="protein sequence ID" value="CLYHEMP014053.1"/>
    <property type="gene ID" value="CLYHEMG014053"/>
</dbReference>
<dbReference type="OrthoDB" id="1925699at2759"/>
<dbReference type="Proteomes" id="UP000594262">
    <property type="component" value="Unplaced"/>
</dbReference>
<dbReference type="RefSeq" id="XP_066928316.1">
    <property type="nucleotide sequence ID" value="XM_067072215.1"/>
</dbReference>
<dbReference type="SMART" id="SM00696">
    <property type="entry name" value="DM9"/>
    <property type="match status" value="1"/>
</dbReference>
<dbReference type="PANTHER" id="PTHR31649:SF1">
    <property type="entry name" value="FARNESOIC ACID O-METHYL TRANSFERASE DOMAIN-CONTAINING PROTEIN"/>
    <property type="match status" value="1"/>
</dbReference>
<feature type="compositionally biased region" description="Basic and acidic residues" evidence="1">
    <location>
        <begin position="1"/>
        <end position="15"/>
    </location>
</feature>
<organism evidence="2 3">
    <name type="scientific">Clytia hemisphaerica</name>
    <dbReference type="NCBI Taxonomy" id="252671"/>
    <lineage>
        <taxon>Eukaryota</taxon>
        <taxon>Metazoa</taxon>
        <taxon>Cnidaria</taxon>
        <taxon>Hydrozoa</taxon>
        <taxon>Hydroidolina</taxon>
        <taxon>Leptothecata</taxon>
        <taxon>Obeliida</taxon>
        <taxon>Clytiidae</taxon>
        <taxon>Clytia</taxon>
    </lineage>
</organism>
<dbReference type="GeneID" id="136815767"/>
<proteinExistence type="predicted"/>
<evidence type="ECO:0008006" key="4">
    <source>
        <dbReference type="Google" id="ProtNLM"/>
    </source>
</evidence>